<keyword evidence="5" id="KW-1185">Reference proteome</keyword>
<dbReference type="AlphaFoldDB" id="A0A6A3A6Z3"/>
<dbReference type="Pfam" id="PF14159">
    <property type="entry name" value="CAAD"/>
    <property type="match status" value="1"/>
</dbReference>
<dbReference type="Proteomes" id="UP000436088">
    <property type="component" value="Unassembled WGS sequence"/>
</dbReference>
<keyword evidence="2" id="KW-1133">Transmembrane helix</keyword>
<proteinExistence type="predicted"/>
<evidence type="ECO:0000313" key="4">
    <source>
        <dbReference type="EMBL" id="KAE8700081.1"/>
    </source>
</evidence>
<reference evidence="4" key="1">
    <citation type="submission" date="2019-09" db="EMBL/GenBank/DDBJ databases">
        <title>Draft genome information of white flower Hibiscus syriacus.</title>
        <authorList>
            <person name="Kim Y.-M."/>
        </authorList>
    </citation>
    <scope>NUCLEOTIDE SEQUENCE [LARGE SCALE GENOMIC DNA]</scope>
    <source>
        <strain evidence="4">YM2019G1</strain>
    </source>
</reference>
<dbReference type="PANTHER" id="PTHR33222:SF2">
    <property type="entry name" value="PROTEIN CURVATURE THYLAKOID 1D, CHLOROPLASTIC"/>
    <property type="match status" value="1"/>
</dbReference>
<evidence type="ECO:0000256" key="2">
    <source>
        <dbReference type="SAM" id="Phobius"/>
    </source>
</evidence>
<evidence type="ECO:0000313" key="5">
    <source>
        <dbReference type="Proteomes" id="UP000436088"/>
    </source>
</evidence>
<dbReference type="EMBL" id="VEPZ02001032">
    <property type="protein sequence ID" value="KAE8700081.1"/>
    <property type="molecule type" value="Genomic_DNA"/>
</dbReference>
<dbReference type="PANTHER" id="PTHR33222">
    <property type="match status" value="1"/>
</dbReference>
<feature type="transmembrane region" description="Helical" evidence="2">
    <location>
        <begin position="54"/>
        <end position="75"/>
    </location>
</feature>
<evidence type="ECO:0000256" key="1">
    <source>
        <dbReference type="ARBA" id="ARBA00004141"/>
    </source>
</evidence>
<sequence length="110" mass="12044">MVYIFVGVLPFRNPLPKATASDEASSTAPSRFFGEDRDGVATLEEVPALENEDAYSIILYASGTLVALWLASALVGAIDSIPLIPKLLEVVGLGYTIWFTSRYLIFKVRF</sequence>
<feature type="transmembrane region" description="Helical" evidence="2">
    <location>
        <begin position="87"/>
        <end position="105"/>
    </location>
</feature>
<comment type="subcellular location">
    <subcellularLocation>
        <location evidence="1">Membrane</location>
        <topology evidence="1">Multi-pass membrane protein</topology>
    </subcellularLocation>
</comment>
<feature type="domain" description="Cyanobacterial aminoacyl-tRNA synthetase CAAD" evidence="3">
    <location>
        <begin position="50"/>
        <end position="107"/>
    </location>
</feature>
<dbReference type="InterPro" id="IPR025564">
    <property type="entry name" value="CAAD_dom"/>
</dbReference>
<evidence type="ECO:0000259" key="3">
    <source>
        <dbReference type="Pfam" id="PF14159"/>
    </source>
</evidence>
<accession>A0A6A3A6Z3</accession>
<comment type="caution">
    <text evidence="4">The sequence shown here is derived from an EMBL/GenBank/DDBJ whole genome shotgun (WGS) entry which is preliminary data.</text>
</comment>
<dbReference type="InterPro" id="IPR033344">
    <property type="entry name" value="CURT1"/>
</dbReference>
<keyword evidence="2" id="KW-0472">Membrane</keyword>
<keyword evidence="2" id="KW-0812">Transmembrane</keyword>
<organism evidence="4 5">
    <name type="scientific">Hibiscus syriacus</name>
    <name type="common">Rose of Sharon</name>
    <dbReference type="NCBI Taxonomy" id="106335"/>
    <lineage>
        <taxon>Eukaryota</taxon>
        <taxon>Viridiplantae</taxon>
        <taxon>Streptophyta</taxon>
        <taxon>Embryophyta</taxon>
        <taxon>Tracheophyta</taxon>
        <taxon>Spermatophyta</taxon>
        <taxon>Magnoliopsida</taxon>
        <taxon>eudicotyledons</taxon>
        <taxon>Gunneridae</taxon>
        <taxon>Pentapetalae</taxon>
        <taxon>rosids</taxon>
        <taxon>malvids</taxon>
        <taxon>Malvales</taxon>
        <taxon>Malvaceae</taxon>
        <taxon>Malvoideae</taxon>
        <taxon>Hibiscus</taxon>
    </lineage>
</organism>
<protein>
    <recommendedName>
        <fullName evidence="3">Cyanobacterial aminoacyl-tRNA synthetase CAAD domain-containing protein</fullName>
    </recommendedName>
</protein>
<gene>
    <name evidence="4" type="ORF">F3Y22_tig00110562pilonHSYRG00058</name>
</gene>
<dbReference type="GO" id="GO:0009535">
    <property type="term" value="C:chloroplast thylakoid membrane"/>
    <property type="evidence" value="ECO:0007669"/>
    <property type="project" value="TreeGrafter"/>
</dbReference>
<name>A0A6A3A6Z3_HIBSY</name>